<protein>
    <submittedName>
        <fullName evidence="2">Outer membrane autotransporter barrel domain-containing protein</fullName>
    </submittedName>
</protein>
<dbReference type="InterPro" id="IPR036709">
    <property type="entry name" value="Autotransporte_beta_dom_sf"/>
</dbReference>
<dbReference type="PROSITE" id="PS51208">
    <property type="entry name" value="AUTOTRANSPORTER"/>
    <property type="match status" value="1"/>
</dbReference>
<dbReference type="Gene3D" id="2.40.128.130">
    <property type="entry name" value="Autotransporter beta-domain"/>
    <property type="match status" value="1"/>
</dbReference>
<dbReference type="InterPro" id="IPR011050">
    <property type="entry name" value="Pectin_lyase_fold/virulence"/>
</dbReference>
<dbReference type="InterPro" id="IPR006315">
    <property type="entry name" value="OM_autotransptr_brl_dom"/>
</dbReference>
<accession>A0A1H6JG56</accession>
<dbReference type="SMART" id="SM00869">
    <property type="entry name" value="Autotransporter"/>
    <property type="match status" value="1"/>
</dbReference>
<dbReference type="InterPro" id="IPR012332">
    <property type="entry name" value="Autotransporter_pectin_lyase_C"/>
</dbReference>
<dbReference type="GO" id="GO:0019867">
    <property type="term" value="C:outer membrane"/>
    <property type="evidence" value="ECO:0007669"/>
    <property type="project" value="InterPro"/>
</dbReference>
<evidence type="ECO:0000259" key="1">
    <source>
        <dbReference type="PROSITE" id="PS51208"/>
    </source>
</evidence>
<proteinExistence type="predicted"/>
<reference evidence="3" key="1">
    <citation type="submission" date="2016-10" db="EMBL/GenBank/DDBJ databases">
        <authorList>
            <person name="Varghese N."/>
            <person name="Submissions S."/>
        </authorList>
    </citation>
    <scope>NUCLEOTIDE SEQUENCE [LARGE SCALE GENOMIC DNA]</scope>
    <source>
        <strain evidence="3">DSM 11593</strain>
    </source>
</reference>
<dbReference type="STRING" id="65735.SAMN04488075_0184"/>
<feature type="domain" description="Autotransporter" evidence="1">
    <location>
        <begin position="1114"/>
        <end position="1429"/>
    </location>
</feature>
<sequence>MHLPMFEIAPRHARDFRRAQLLLSTALIGLAPLALMPGAGFAQAYLDDVTGDDTIDPSPSVTWGADSAIWQYENEPDHRALDDGDVGILTKPGGGAVTVTIDGTVRPGGLRVESGDYTLTGGEIAAVDADAEVVLEAGSDLTLTVDSALSGAIRIGGQGTVDYAGDSAGMTRLDVDAGANFRSEGNTAGQMQVDGTARLGGEHNGDVAVASGGALSAAGIVTGAVENSGAVDIDGALSVLRLVNQAGGTLSLNGGDVLTSAQPVVNSESAILRLDGDSRIAGDLENHGLIEKTAGNARLAVDGSFSNRGQLDGSGGGVLTIVAEQILLGVGSAIDTAMIDLVGFIENAGQLDFTDDTTLDDGLTNLAGGAVGVSADVDAAGHDVGNDGSFEVQADGRLHGVGTLANSADFDIRQGGAVQAGTAINAAGGRMNIAGRLEAAVENQLGAVLDLQGGGIDGALDNAGELTGTGEITGALANTGSATIGGSVGDVENSGTLTTAGNLSVASLTNTGDVGIGGADRLLSQGDVDNSGHIAVEGTLEVAGADARISNSGTLGLDGANIVGNVENAAGGRIEMISDSSVRGGLTNYGTIDMTSGAGDVRLSVTEGRFSNSGRVTVSGTGSLTIEADDIELEEGSDIDGSLVELVGTVTNQGNLTYSEDATLNGDLRNGSNGHVRVTADLDAAGHDVHNAGSFVVDSDADSTGHLRNVDALTNSGSFAIAADSSVSAATAENRADGTMTIAGALDADLTNREDATVVMQNGRVVGRLDNAGTLRGSGSIEGMLDNSGALEVAGDLVVAGLDNRDTGIARIDAGDRLESAGTVGNAGQMTVDGALAAALSNQGALIGTGTIDGNVVNSGEMDWGGALGGSLTNHAALRTTGDVTVAEALVNGPGAAGGPAGLTVAQGHTMTVAGGVVNNLGGVLGLSGILAGDVANNGTVNALGDQGSITGALINDGTVSLATDGQVGSLLQLGGLSGTGTYVLDLDLDAMTADRIVVQGGATTGRINLAFSFAGSGAGTQPGQRITLLDVDQSFGSANDFRYAYDLTDLPSGRLVYSVEQAGSFGNLELVGQTSPGIGALFGNVTLIQSLIGSVVNRPTSPFVTGLAYEDRENPCGTGAWARLMGGHATASGATDNGVSNIESTIHAHYYGMQVGGDLACSDDRFGGWDMAFGVIGGVNQGDTRQPVHAIDPDNAQSVTDRVISTTSADFTQAYGGVYATATRGRFQADLQYRYETTDFTIRNRAIPGAGGDLGLDDTDFGSTAHTLSGSVGYAIPVGKAGWVVVPTAGFAWSRLSTDSIRFDDDYRLSFEDSERRTGFVGTTVARTFVQPARNEALYAFATGTYYKDFADSTVSVFSNDTDPGFAPQRLVSDHLGAYGELSFGANYIKVLSETGRGRQFSSSARIDARFGGGLDSVGVTGQLRWQF</sequence>
<dbReference type="SUPFAM" id="SSF51126">
    <property type="entry name" value="Pectin lyase-like"/>
    <property type="match status" value="1"/>
</dbReference>
<dbReference type="NCBIfam" id="TIGR01414">
    <property type="entry name" value="autotrans_barl"/>
    <property type="match status" value="1"/>
</dbReference>
<dbReference type="Gene3D" id="2.160.20.20">
    <property type="match status" value="1"/>
</dbReference>
<name>A0A1H6JG56_9RHOB</name>
<dbReference type="EMBL" id="FNXG01000001">
    <property type="protein sequence ID" value="SEH58068.1"/>
    <property type="molecule type" value="Genomic_DNA"/>
</dbReference>
<evidence type="ECO:0000313" key="2">
    <source>
        <dbReference type="EMBL" id="SEH58068.1"/>
    </source>
</evidence>
<gene>
    <name evidence="2" type="ORF">SAMN04488075_0184</name>
</gene>
<dbReference type="InterPro" id="IPR005546">
    <property type="entry name" value="Autotransporte_beta"/>
</dbReference>
<keyword evidence="3" id="KW-1185">Reference proteome</keyword>
<organism evidence="2 3">
    <name type="scientific">Paracoccus alkenifer</name>
    <dbReference type="NCBI Taxonomy" id="65735"/>
    <lineage>
        <taxon>Bacteria</taxon>
        <taxon>Pseudomonadati</taxon>
        <taxon>Pseudomonadota</taxon>
        <taxon>Alphaproteobacteria</taxon>
        <taxon>Rhodobacterales</taxon>
        <taxon>Paracoccaceae</taxon>
        <taxon>Paracoccus</taxon>
    </lineage>
</organism>
<dbReference type="Proteomes" id="UP000199125">
    <property type="component" value="Unassembled WGS sequence"/>
</dbReference>
<evidence type="ECO:0000313" key="3">
    <source>
        <dbReference type="Proteomes" id="UP000199125"/>
    </source>
</evidence>
<dbReference type="SUPFAM" id="SSF103515">
    <property type="entry name" value="Autotransporter"/>
    <property type="match status" value="1"/>
</dbReference>